<evidence type="ECO:0008006" key="3">
    <source>
        <dbReference type="Google" id="ProtNLM"/>
    </source>
</evidence>
<dbReference type="EMBL" id="JBHUCJ010000108">
    <property type="protein sequence ID" value="MFD3226773.1"/>
    <property type="molecule type" value="Genomic_DNA"/>
</dbReference>
<organism evidence="1 2">
    <name type="scientific">Rahnella sp. (strain Y9602)</name>
    <dbReference type="NCBI Taxonomy" id="2703885"/>
    <lineage>
        <taxon>Bacteria</taxon>
        <taxon>Pseudomonadati</taxon>
        <taxon>Pseudomonadota</taxon>
        <taxon>Gammaproteobacteria</taxon>
        <taxon>Enterobacterales</taxon>
        <taxon>Yersiniaceae</taxon>
        <taxon>Rahnella</taxon>
    </lineage>
</organism>
<sequence length="98" mass="11259">LLSGRQNASSAERVMRTKARTEHIHDNGKGLLVKNREQPHKRKGLYNKKNYLFSHCMSGWSLTWSIQVTAGDFTPANTQMLLQILRRLRQREAAKIIG</sequence>
<protein>
    <recommendedName>
        <fullName evidence="3">Transposase</fullName>
    </recommendedName>
</protein>
<gene>
    <name evidence="1" type="ORF">ACFPK4_24850</name>
</gene>
<dbReference type="Proteomes" id="UP001598201">
    <property type="component" value="Unassembled WGS sequence"/>
</dbReference>
<evidence type="ECO:0000313" key="1">
    <source>
        <dbReference type="EMBL" id="MFD3226773.1"/>
    </source>
</evidence>
<feature type="non-terminal residue" evidence="1">
    <location>
        <position position="1"/>
    </location>
</feature>
<reference evidence="1 2" key="1">
    <citation type="submission" date="2024-09" db="EMBL/GenBank/DDBJ databases">
        <title>Genomes of Rahnella.</title>
        <authorList>
            <person name="Mnguni F.C."/>
            <person name="Shin G.Y."/>
            <person name="Coutinho T."/>
        </authorList>
    </citation>
    <scope>NUCLEOTIDE SEQUENCE [LARGE SCALE GENOMIC DNA]</scope>
    <source>
        <strain evidence="1 2">20WA0057</strain>
    </source>
</reference>
<name>A0ABW6CG04_RAHSY</name>
<keyword evidence="2" id="KW-1185">Reference proteome</keyword>
<comment type="caution">
    <text evidence="1">The sequence shown here is derived from an EMBL/GenBank/DDBJ whole genome shotgun (WGS) entry which is preliminary data.</text>
</comment>
<dbReference type="RefSeq" id="WP_379672295.1">
    <property type="nucleotide sequence ID" value="NZ_JBHUCJ010000108.1"/>
</dbReference>
<evidence type="ECO:0000313" key="2">
    <source>
        <dbReference type="Proteomes" id="UP001598201"/>
    </source>
</evidence>
<accession>A0ABW6CG04</accession>
<proteinExistence type="predicted"/>